<keyword evidence="2" id="KW-0812">Transmembrane</keyword>
<keyword evidence="2" id="KW-1133">Transmembrane helix</keyword>
<evidence type="ECO:0000256" key="1">
    <source>
        <dbReference type="SAM" id="MobiDB-lite"/>
    </source>
</evidence>
<proteinExistence type="predicted"/>
<feature type="region of interest" description="Disordered" evidence="1">
    <location>
        <begin position="88"/>
        <end position="139"/>
    </location>
</feature>
<dbReference type="Proteomes" id="UP001360953">
    <property type="component" value="Unassembled WGS sequence"/>
</dbReference>
<sequence length="244" mass="24694">MSPIPLPLPLALPFPQQTASPQPNEADIEPASGSGLGSSASSAPKSDDGAVKAALFAVGIVLVLALLIYLFCTVDPPAAWLRRLTGRGGDGGQTSKDNNNNNHNSDGRRRGARLDSLASSPLPLPATPPLPPPEHGIRLTNGYSIRREERVGGNADGGEKKPVPAGGVGINGNGHHAFQFGFDASPPSRSATPQNEFAGSGRVGVRGAPAPPPPPPRAKAGAGQFSLMAAPSAAGRKAPGAAQV</sequence>
<feature type="compositionally biased region" description="Polar residues" evidence="1">
    <location>
        <begin position="187"/>
        <end position="197"/>
    </location>
</feature>
<feature type="compositionally biased region" description="Pro residues" evidence="1">
    <location>
        <begin position="122"/>
        <end position="134"/>
    </location>
</feature>
<organism evidence="3 4">
    <name type="scientific">Phyllosticta citribraziliensis</name>
    <dbReference type="NCBI Taxonomy" id="989973"/>
    <lineage>
        <taxon>Eukaryota</taxon>
        <taxon>Fungi</taxon>
        <taxon>Dikarya</taxon>
        <taxon>Ascomycota</taxon>
        <taxon>Pezizomycotina</taxon>
        <taxon>Dothideomycetes</taxon>
        <taxon>Dothideomycetes incertae sedis</taxon>
        <taxon>Botryosphaeriales</taxon>
        <taxon>Phyllostictaceae</taxon>
        <taxon>Phyllosticta</taxon>
    </lineage>
</organism>
<dbReference type="GeneID" id="92035817"/>
<reference evidence="3 4" key="1">
    <citation type="submission" date="2024-04" db="EMBL/GenBank/DDBJ databases">
        <title>Phyllosticta paracitricarpa is synonymous to the EU quarantine fungus P. citricarpa based on phylogenomic analyses.</title>
        <authorList>
            <consortium name="Lawrence Berkeley National Laboratory"/>
            <person name="Van ingen-buijs V.A."/>
            <person name="Van westerhoven A.C."/>
            <person name="Haridas S."/>
            <person name="Skiadas P."/>
            <person name="Martin F."/>
            <person name="Groenewald J.Z."/>
            <person name="Crous P.W."/>
            <person name="Seidl M.F."/>
        </authorList>
    </citation>
    <scope>NUCLEOTIDE SEQUENCE [LARGE SCALE GENOMIC DNA]</scope>
    <source>
        <strain evidence="3 4">CPC 17464</strain>
    </source>
</reference>
<comment type="caution">
    <text evidence="3">The sequence shown here is derived from an EMBL/GenBank/DDBJ whole genome shotgun (WGS) entry which is preliminary data.</text>
</comment>
<accession>A0ABR1LWN2</accession>
<feature type="transmembrane region" description="Helical" evidence="2">
    <location>
        <begin position="53"/>
        <end position="74"/>
    </location>
</feature>
<dbReference type="EMBL" id="JBBPEH010000004">
    <property type="protein sequence ID" value="KAK7539604.1"/>
    <property type="molecule type" value="Genomic_DNA"/>
</dbReference>
<evidence type="ECO:0000256" key="2">
    <source>
        <dbReference type="SAM" id="Phobius"/>
    </source>
</evidence>
<keyword evidence="4" id="KW-1185">Reference proteome</keyword>
<evidence type="ECO:0000313" key="4">
    <source>
        <dbReference type="Proteomes" id="UP001360953"/>
    </source>
</evidence>
<name>A0ABR1LWN2_9PEZI</name>
<protein>
    <submittedName>
        <fullName evidence="3">Uncharacterized protein</fullName>
    </submittedName>
</protein>
<feature type="region of interest" description="Disordered" evidence="1">
    <location>
        <begin position="184"/>
        <end position="244"/>
    </location>
</feature>
<feature type="compositionally biased region" description="Pro residues" evidence="1">
    <location>
        <begin position="1"/>
        <end position="12"/>
    </location>
</feature>
<keyword evidence="2" id="KW-0472">Membrane</keyword>
<dbReference type="RefSeq" id="XP_066656875.1">
    <property type="nucleotide sequence ID" value="XM_066802911.1"/>
</dbReference>
<feature type="compositionally biased region" description="Low complexity" evidence="1">
    <location>
        <begin position="30"/>
        <end position="44"/>
    </location>
</feature>
<evidence type="ECO:0000313" key="3">
    <source>
        <dbReference type="EMBL" id="KAK7539604.1"/>
    </source>
</evidence>
<gene>
    <name evidence="3" type="ORF">J3D65DRAFT_666310</name>
</gene>
<feature type="region of interest" description="Disordered" evidence="1">
    <location>
        <begin position="1"/>
        <end position="45"/>
    </location>
</feature>